<accession>A0A8I0N1U5</accession>
<dbReference type="AlphaFoldDB" id="A0A8I0N1U5"/>
<gene>
    <name evidence="2" type="ORF">IH622_03695</name>
</gene>
<proteinExistence type="predicted"/>
<reference evidence="2" key="1">
    <citation type="submission" date="2020-09" db="EMBL/GenBank/DDBJ databases">
        <authorList>
            <person name="Dalcin Martins P."/>
        </authorList>
    </citation>
    <scope>NUCLEOTIDE SEQUENCE</scope>
    <source>
        <strain evidence="2">MAG47</strain>
    </source>
</reference>
<evidence type="ECO:0000256" key="1">
    <source>
        <dbReference type="SAM" id="MobiDB-lite"/>
    </source>
</evidence>
<evidence type="ECO:0000313" key="3">
    <source>
        <dbReference type="Proteomes" id="UP000642265"/>
    </source>
</evidence>
<evidence type="ECO:0000313" key="2">
    <source>
        <dbReference type="EMBL" id="MBE0559923.1"/>
    </source>
</evidence>
<reference evidence="2" key="2">
    <citation type="submission" date="2020-10" db="EMBL/GenBank/DDBJ databases">
        <title>Enrichment of novel Verrucomicrobia, Bacteroidetes and Krumholzibacteria in an oxygen-limited, methane- and iron-fed bioreactor inoculated with Bothnian Sea sediments.</title>
        <authorList>
            <person name="Martins P.D."/>
            <person name="de Jong A."/>
            <person name="Lenstra W.K."/>
            <person name="van Helmond N.A.G.M."/>
            <person name="Slomp C.P."/>
            <person name="Jetten M.S.M."/>
            <person name="Welte C.U."/>
            <person name="Rasigraf O."/>
        </authorList>
    </citation>
    <scope>NUCLEOTIDE SEQUENCE</scope>
    <source>
        <strain evidence="2">MAG47</strain>
    </source>
</reference>
<organism evidence="2 3">
    <name type="scientific">Brucella anthropi</name>
    <name type="common">Ochrobactrum anthropi</name>
    <dbReference type="NCBI Taxonomy" id="529"/>
    <lineage>
        <taxon>Bacteria</taxon>
        <taxon>Pseudomonadati</taxon>
        <taxon>Pseudomonadota</taxon>
        <taxon>Alphaproteobacteria</taxon>
        <taxon>Hyphomicrobiales</taxon>
        <taxon>Brucellaceae</taxon>
        <taxon>Brucella/Ochrobactrum group</taxon>
        <taxon>Brucella</taxon>
    </lineage>
</organism>
<dbReference type="EMBL" id="JACZKO010000011">
    <property type="protein sequence ID" value="MBE0559923.1"/>
    <property type="molecule type" value="Genomic_DNA"/>
</dbReference>
<name>A0A8I0N1U5_BRUAN</name>
<sequence length="98" mass="10334">MTKKAKGPAEVAASPSQRSNPSKGIKNMQLDITGVQKTPDASLKERTRAAVAVLSALLDEHGDDVDYMFVRPASKVAPGTWGGRAYIAYAVNGGLFDA</sequence>
<protein>
    <submittedName>
        <fullName evidence="2">Uncharacterized protein</fullName>
    </submittedName>
</protein>
<feature type="region of interest" description="Disordered" evidence="1">
    <location>
        <begin position="1"/>
        <end position="28"/>
    </location>
</feature>
<comment type="caution">
    <text evidence="2">The sequence shown here is derived from an EMBL/GenBank/DDBJ whole genome shotgun (WGS) entry which is preliminary data.</text>
</comment>
<dbReference type="Proteomes" id="UP000642265">
    <property type="component" value="Unassembled WGS sequence"/>
</dbReference>